<comment type="caution">
    <text evidence="3">The sequence shown here is derived from an EMBL/GenBank/DDBJ whole genome shotgun (WGS) entry which is preliminary data.</text>
</comment>
<dbReference type="Pfam" id="PF20151">
    <property type="entry name" value="DUF6533"/>
    <property type="match status" value="1"/>
</dbReference>
<protein>
    <recommendedName>
        <fullName evidence="2">DUF6533 domain-containing protein</fullName>
    </recommendedName>
</protein>
<evidence type="ECO:0000313" key="4">
    <source>
        <dbReference type="Proteomes" id="UP001049176"/>
    </source>
</evidence>
<organism evidence="3 4">
    <name type="scientific">Marasmius oreades</name>
    <name type="common">fairy-ring Marasmius</name>
    <dbReference type="NCBI Taxonomy" id="181124"/>
    <lineage>
        <taxon>Eukaryota</taxon>
        <taxon>Fungi</taxon>
        <taxon>Dikarya</taxon>
        <taxon>Basidiomycota</taxon>
        <taxon>Agaricomycotina</taxon>
        <taxon>Agaricomycetes</taxon>
        <taxon>Agaricomycetidae</taxon>
        <taxon>Agaricales</taxon>
        <taxon>Marasmiineae</taxon>
        <taxon>Marasmiaceae</taxon>
        <taxon>Marasmius</taxon>
    </lineage>
</organism>
<reference evidence="3" key="1">
    <citation type="journal article" date="2021" name="Genome Biol. Evol.">
        <title>The assembled and annotated genome of the fairy-ring fungus Marasmius oreades.</title>
        <authorList>
            <person name="Hiltunen M."/>
            <person name="Ament-Velasquez S.L."/>
            <person name="Johannesson H."/>
        </authorList>
    </citation>
    <scope>NUCLEOTIDE SEQUENCE</scope>
    <source>
        <strain evidence="3">03SP1</strain>
    </source>
</reference>
<keyword evidence="1" id="KW-0472">Membrane</keyword>
<dbReference type="GeneID" id="66078434"/>
<keyword evidence="4" id="KW-1185">Reference proteome</keyword>
<dbReference type="OrthoDB" id="2958007at2759"/>
<dbReference type="InterPro" id="IPR045340">
    <property type="entry name" value="DUF6533"/>
</dbReference>
<dbReference type="EMBL" id="CM032185">
    <property type="protein sequence ID" value="KAG7093066.1"/>
    <property type="molecule type" value="Genomic_DNA"/>
</dbReference>
<feature type="domain" description="DUF6533" evidence="2">
    <location>
        <begin position="22"/>
        <end position="74"/>
    </location>
</feature>
<keyword evidence="1" id="KW-1133">Transmembrane helix</keyword>
<feature type="transmembrane region" description="Helical" evidence="1">
    <location>
        <begin position="59"/>
        <end position="80"/>
    </location>
</feature>
<accession>A0A9P7S1L3</accession>
<evidence type="ECO:0000256" key="1">
    <source>
        <dbReference type="SAM" id="Phobius"/>
    </source>
</evidence>
<feature type="transmembrane region" description="Helical" evidence="1">
    <location>
        <begin position="20"/>
        <end position="38"/>
    </location>
</feature>
<gene>
    <name evidence="3" type="ORF">E1B28_009358</name>
</gene>
<name>A0A9P7S1L3_9AGAR</name>
<feature type="transmembrane region" description="Helical" evidence="1">
    <location>
        <begin position="100"/>
        <end position="118"/>
    </location>
</feature>
<evidence type="ECO:0000259" key="2">
    <source>
        <dbReference type="Pfam" id="PF20151"/>
    </source>
</evidence>
<proteinExistence type="predicted"/>
<feature type="transmembrane region" description="Helical" evidence="1">
    <location>
        <begin position="185"/>
        <end position="204"/>
    </location>
</feature>
<sequence length="317" mass="36036">MVDLPPDLVLETIRDGLFVRFAQVAAGAIFAYDILLNLDDELRYVWAALDPRKRPLKRATVFNVIYLVQRYLPFWDRFILAAYDIQGPSDTESCVVTYKMSAWIMLIGITLSECILAMRIWAVWLNKPSVLVVVFLLALPCWAPAVLFYVRFVGGFQCLELHMPEVAQLRGCFCTMGNKDLYMSWVMLMAFNTAGFILMAIPGLKAYRRGGRFNLVKVIYQDGLMYYAAIFVLSLINVVIIFQLPSSFVIMFSPLERVLHSIITSHVVLHIRRVASRNYIRNGDALNGATTEELITEDTMTEIRFASNALRSNCDTA</sequence>
<dbReference type="RefSeq" id="XP_043009536.1">
    <property type="nucleotide sequence ID" value="XM_043154245.1"/>
</dbReference>
<keyword evidence="1" id="KW-0812">Transmembrane</keyword>
<dbReference type="KEGG" id="more:E1B28_009358"/>
<evidence type="ECO:0000313" key="3">
    <source>
        <dbReference type="EMBL" id="KAG7093066.1"/>
    </source>
</evidence>
<feature type="transmembrane region" description="Helical" evidence="1">
    <location>
        <begin position="130"/>
        <end position="150"/>
    </location>
</feature>
<dbReference type="AlphaFoldDB" id="A0A9P7S1L3"/>
<dbReference type="Proteomes" id="UP001049176">
    <property type="component" value="Chromosome 5"/>
</dbReference>
<feature type="transmembrane region" description="Helical" evidence="1">
    <location>
        <begin position="224"/>
        <end position="242"/>
    </location>
</feature>